<dbReference type="EMBL" id="RQVQ01000002">
    <property type="protein sequence ID" value="RRJ93101.1"/>
    <property type="molecule type" value="Genomic_DNA"/>
</dbReference>
<protein>
    <submittedName>
        <fullName evidence="1">DUF4280 domain-containing protein</fullName>
    </submittedName>
</protein>
<dbReference type="Proteomes" id="UP000275719">
    <property type="component" value="Unassembled WGS sequence"/>
</dbReference>
<dbReference type="Pfam" id="PF14107">
    <property type="entry name" value="DUF4280"/>
    <property type="match status" value="1"/>
</dbReference>
<evidence type="ECO:0000313" key="1">
    <source>
        <dbReference type="EMBL" id="RRJ93101.1"/>
    </source>
</evidence>
<dbReference type="AlphaFoldDB" id="A0A3P3WD62"/>
<sequence length="162" mass="17989">MALKEKLVQGAICQCKFGSLTDKLKVLTQTKYYLNDHEGKSKLAATHKDIGATFENGTFGPCQMQPTTFGYKPCQSVITAWSGYYEKEMYTPPGGYILLEDSKATCPIGGTDCISVIMSGQIAEPSQKNFESADSELQAHINPVLEMKEYYLSDPYEFLNVE</sequence>
<reference evidence="1 2" key="1">
    <citation type="submission" date="2018-11" db="EMBL/GenBank/DDBJ databases">
        <title>Flavobacterium sp. nov., YIM 102701-2 draft genome.</title>
        <authorList>
            <person name="Li G."/>
            <person name="Jiang Y."/>
        </authorList>
    </citation>
    <scope>NUCLEOTIDE SEQUENCE [LARGE SCALE GENOMIC DNA]</scope>
    <source>
        <strain evidence="1 2">YIM 102701-2</strain>
    </source>
</reference>
<dbReference type="RefSeq" id="WP_125016539.1">
    <property type="nucleotide sequence ID" value="NZ_RQVQ01000002.1"/>
</dbReference>
<dbReference type="OrthoDB" id="882303at2"/>
<comment type="caution">
    <text evidence="1">The sequence shown here is derived from an EMBL/GenBank/DDBJ whole genome shotgun (WGS) entry which is preliminary data.</text>
</comment>
<accession>A0A3P3WD62</accession>
<gene>
    <name evidence="1" type="ORF">EG240_01090</name>
</gene>
<proteinExistence type="predicted"/>
<evidence type="ECO:0000313" key="2">
    <source>
        <dbReference type="Proteomes" id="UP000275719"/>
    </source>
</evidence>
<organism evidence="1 2">
    <name type="scientific">Paenimyroides tangerinum</name>
    <dbReference type="NCBI Taxonomy" id="2488728"/>
    <lineage>
        <taxon>Bacteria</taxon>
        <taxon>Pseudomonadati</taxon>
        <taxon>Bacteroidota</taxon>
        <taxon>Flavobacteriia</taxon>
        <taxon>Flavobacteriales</taxon>
        <taxon>Flavobacteriaceae</taxon>
        <taxon>Paenimyroides</taxon>
    </lineage>
</organism>
<keyword evidence="2" id="KW-1185">Reference proteome</keyword>
<dbReference type="InterPro" id="IPR025460">
    <property type="entry name" value="DUF4280"/>
</dbReference>
<name>A0A3P3WD62_9FLAO</name>